<organism evidence="1 2">
    <name type="scientific">Ottowia pentelensis</name>
    <dbReference type="NCBI Taxonomy" id="511108"/>
    <lineage>
        <taxon>Bacteria</taxon>
        <taxon>Pseudomonadati</taxon>
        <taxon>Pseudomonadota</taxon>
        <taxon>Betaproteobacteria</taxon>
        <taxon>Burkholderiales</taxon>
        <taxon>Comamonadaceae</taxon>
        <taxon>Ottowia</taxon>
    </lineage>
</organism>
<evidence type="ECO:0000313" key="1">
    <source>
        <dbReference type="EMBL" id="MFC0591974.1"/>
    </source>
</evidence>
<evidence type="ECO:0000313" key="2">
    <source>
        <dbReference type="Proteomes" id="UP001589834"/>
    </source>
</evidence>
<protein>
    <submittedName>
        <fullName evidence="1">Uncharacterized protein</fullName>
    </submittedName>
</protein>
<proteinExistence type="predicted"/>
<gene>
    <name evidence="1" type="ORF">ACFFGG_05325</name>
</gene>
<sequence length="48" mass="5266">MTWLPDMAAILSETPAIGLQFNVLDPHALDAACEAVADQKHHGFQFDE</sequence>
<dbReference type="EMBL" id="JBHLTN010000007">
    <property type="protein sequence ID" value="MFC0591974.1"/>
    <property type="molecule type" value="Genomic_DNA"/>
</dbReference>
<comment type="caution">
    <text evidence="1">The sequence shown here is derived from an EMBL/GenBank/DDBJ whole genome shotgun (WGS) entry which is preliminary data.</text>
</comment>
<reference evidence="1 2" key="1">
    <citation type="submission" date="2024-09" db="EMBL/GenBank/DDBJ databases">
        <authorList>
            <person name="Sun Q."/>
            <person name="Mori K."/>
        </authorList>
    </citation>
    <scope>NUCLEOTIDE SEQUENCE [LARGE SCALE GENOMIC DNA]</scope>
    <source>
        <strain evidence="1 2">NCAIM B.02336</strain>
    </source>
</reference>
<accession>A0ABV6PQ52</accession>
<name>A0ABV6PQ52_9BURK</name>
<keyword evidence="2" id="KW-1185">Reference proteome</keyword>
<dbReference type="RefSeq" id="WP_377542590.1">
    <property type="nucleotide sequence ID" value="NZ_JBHUHJ010000001.1"/>
</dbReference>
<dbReference type="Proteomes" id="UP001589834">
    <property type="component" value="Unassembled WGS sequence"/>
</dbReference>